<keyword evidence="5 11" id="KW-1133">Transmembrane helix</keyword>
<feature type="region of interest" description="Disordered" evidence="10">
    <location>
        <begin position="42"/>
        <end position="61"/>
    </location>
</feature>
<evidence type="ECO:0000256" key="6">
    <source>
        <dbReference type="ARBA" id="ARBA00023065"/>
    </source>
</evidence>
<dbReference type="InterPro" id="IPR046342">
    <property type="entry name" value="CBS_dom_sf"/>
</dbReference>
<feature type="transmembrane region" description="Helical" evidence="11">
    <location>
        <begin position="174"/>
        <end position="199"/>
    </location>
</feature>
<dbReference type="PANTHER" id="PTHR11689">
    <property type="entry name" value="CHLORIDE CHANNEL PROTEIN CLC FAMILY MEMBER"/>
    <property type="match status" value="1"/>
</dbReference>
<feature type="transmembrane region" description="Helical" evidence="11">
    <location>
        <begin position="322"/>
        <end position="344"/>
    </location>
</feature>
<feature type="transmembrane region" description="Helical" evidence="11">
    <location>
        <begin position="504"/>
        <end position="527"/>
    </location>
</feature>
<dbReference type="PANTHER" id="PTHR11689:SF136">
    <property type="entry name" value="H(+)_CL(-) EXCHANGE TRANSPORTER 7"/>
    <property type="match status" value="1"/>
</dbReference>
<feature type="transmembrane region" description="Helical" evidence="11">
    <location>
        <begin position="375"/>
        <end position="395"/>
    </location>
</feature>
<keyword evidence="3 11" id="KW-0812">Transmembrane</keyword>
<keyword evidence="9" id="KW-0868">Chloride</keyword>
<evidence type="ECO:0000259" key="12">
    <source>
        <dbReference type="SMART" id="SM00116"/>
    </source>
</evidence>
<dbReference type="SUPFAM" id="SSF81340">
    <property type="entry name" value="Clc chloride channel"/>
    <property type="match status" value="1"/>
</dbReference>
<reference evidence="14" key="1">
    <citation type="submission" date="2025-08" db="UniProtKB">
        <authorList>
            <consortium name="RefSeq"/>
        </authorList>
    </citation>
    <scope>IDENTIFICATION</scope>
    <source>
        <tissue evidence="14">Testes</tissue>
    </source>
</reference>
<dbReference type="InterPro" id="IPR001807">
    <property type="entry name" value="ClC"/>
</dbReference>
<feature type="transmembrane region" description="Helical" evidence="11">
    <location>
        <begin position="220"/>
        <end position="242"/>
    </location>
</feature>
<feature type="transmembrane region" description="Helical" evidence="11">
    <location>
        <begin position="475"/>
        <end position="497"/>
    </location>
</feature>
<evidence type="ECO:0000313" key="14">
    <source>
        <dbReference type="RefSeq" id="XP_006818357.1"/>
    </source>
</evidence>
<dbReference type="RefSeq" id="XP_006818357.1">
    <property type="nucleotide sequence ID" value="XM_006818294.1"/>
</dbReference>
<evidence type="ECO:0000256" key="10">
    <source>
        <dbReference type="SAM" id="MobiDB-lite"/>
    </source>
</evidence>
<gene>
    <name evidence="14" type="primary">LOC100375377</name>
</gene>
<feature type="transmembrane region" description="Helical" evidence="11">
    <location>
        <begin position="124"/>
        <end position="145"/>
    </location>
</feature>
<feature type="compositionally biased region" description="Basic and acidic residues" evidence="10">
    <location>
        <begin position="772"/>
        <end position="819"/>
    </location>
</feature>
<dbReference type="SMART" id="SM00116">
    <property type="entry name" value="CBS"/>
    <property type="match status" value="1"/>
</dbReference>
<feature type="compositionally biased region" description="Polar residues" evidence="10">
    <location>
        <begin position="50"/>
        <end position="61"/>
    </location>
</feature>
<keyword evidence="7" id="KW-0129">CBS domain</keyword>
<accession>A0ABM0MEB6</accession>
<protein>
    <submittedName>
        <fullName evidence="14">H(+)/Cl(-) exchange transporter 7-like</fullName>
    </submittedName>
</protein>
<dbReference type="InterPro" id="IPR051280">
    <property type="entry name" value="Cl-channel/antiporter"/>
</dbReference>
<evidence type="ECO:0000256" key="1">
    <source>
        <dbReference type="ARBA" id="ARBA00004141"/>
    </source>
</evidence>
<comment type="subcellular location">
    <subcellularLocation>
        <location evidence="1">Membrane</location>
        <topology evidence="1">Multi-pass membrane protein</topology>
    </subcellularLocation>
</comment>
<sequence>MAGLLGANLNTENSTKYYQDINQLSVRSYTELLAEERSMDKDFEEGTGNGSTRNHLSPSDNIQELNELSVRSYTELLPTERSAPGTSDGVKGSVNYDVIENDPYLRDEQASGYKGVIKKNLAKWLVMFLIGVFTGVIAACIGITVEQLVSLKVAVLNSSDINKCVDNDCLYIPFFIWLSMNIVGVLIAGALVVFGSPVAAGSGIPQIKCYLNGVKIPNVVAMKTLVCKAVGVAMSMSAGLAVGKEGPMIHSGSVVAAGISQARSRRFKSLDFKLFKYFRCDTEKRDFISGGAAAGVASAFGAPVGGVLFTLEEGASFWNQNLTWRIFFCSMVSTFSVNVILSAVHGHPGDLNYPGLISFGRFSVSKNLKYDWYELLVFILMGIMGGLTGALFNFINRRITILRQRFINNRLSKMLEVVVVCTVTTIVAFMLIYFTNDCHSMKILNSTYDVETEKYQVQFHIMDSDGENVTMLDRAYNPVSLALFFICYFFLACWTYGLPVPSGIFIPSLLTGAAWGRLIGMLVNSMVDDTVSNIDVGKYALIGAAAQLGGILRMTISLTVILIEATGNMSFGLPVMLVLMMAQWVGNMFNKGLYDIHISLNGVPYLGWEAPPMSAKIFAREVMCAPVITLHTVEKVGDVVDLLTREIHNGFPVVDELEEDEQLEGNHGRLKGLILREQLSVLLRHKVFLKVDDMNNIPQHLVDEVSQKLTLTDFRDAYPRYPHIEDIVITPEEREMVIVLTPFMNPSPYSVVEVRNIKVDKRINEVVNRLNKTKEERHPDLQAEREQRDKEERAKQRKVEKCKREQEKEEAKRKKEAAELRNYSSLMSSDQMTSNQDGGYDSDEFM</sequence>
<organism evidence="13 14">
    <name type="scientific">Saccoglossus kowalevskii</name>
    <name type="common">Acorn worm</name>
    <dbReference type="NCBI Taxonomy" id="10224"/>
    <lineage>
        <taxon>Eukaryota</taxon>
        <taxon>Metazoa</taxon>
        <taxon>Hemichordata</taxon>
        <taxon>Enteropneusta</taxon>
        <taxon>Harrimaniidae</taxon>
        <taxon>Saccoglossus</taxon>
    </lineage>
</organism>
<dbReference type="PRINTS" id="PR00762">
    <property type="entry name" value="CLCHANNEL"/>
</dbReference>
<evidence type="ECO:0000256" key="4">
    <source>
        <dbReference type="ARBA" id="ARBA00022737"/>
    </source>
</evidence>
<feature type="transmembrane region" description="Helical" evidence="11">
    <location>
        <begin position="287"/>
        <end position="310"/>
    </location>
</feature>
<name>A0ABM0MEB6_SACKO</name>
<dbReference type="SUPFAM" id="SSF54631">
    <property type="entry name" value="CBS-domain pair"/>
    <property type="match status" value="1"/>
</dbReference>
<evidence type="ECO:0000256" key="11">
    <source>
        <dbReference type="SAM" id="Phobius"/>
    </source>
</evidence>
<dbReference type="Gene3D" id="1.10.3080.10">
    <property type="entry name" value="Clc chloride channel"/>
    <property type="match status" value="1"/>
</dbReference>
<keyword evidence="13" id="KW-1185">Reference proteome</keyword>
<dbReference type="InterPro" id="IPR000644">
    <property type="entry name" value="CBS_dom"/>
</dbReference>
<keyword evidence="2" id="KW-0813">Transport</keyword>
<dbReference type="Proteomes" id="UP000694865">
    <property type="component" value="Unplaced"/>
</dbReference>
<evidence type="ECO:0000256" key="5">
    <source>
        <dbReference type="ARBA" id="ARBA00022989"/>
    </source>
</evidence>
<feature type="transmembrane region" description="Helical" evidence="11">
    <location>
        <begin position="539"/>
        <end position="563"/>
    </location>
</feature>
<dbReference type="GeneID" id="100375377"/>
<evidence type="ECO:0000256" key="8">
    <source>
        <dbReference type="ARBA" id="ARBA00023136"/>
    </source>
</evidence>
<evidence type="ECO:0000313" key="13">
    <source>
        <dbReference type="Proteomes" id="UP000694865"/>
    </source>
</evidence>
<keyword evidence="6" id="KW-0406">Ion transport</keyword>
<dbReference type="CDD" id="cd03685">
    <property type="entry name" value="ClC_6_like"/>
    <property type="match status" value="1"/>
</dbReference>
<evidence type="ECO:0000256" key="3">
    <source>
        <dbReference type="ARBA" id="ARBA00022692"/>
    </source>
</evidence>
<feature type="compositionally biased region" description="Polar residues" evidence="10">
    <location>
        <begin position="822"/>
        <end position="837"/>
    </location>
</feature>
<feature type="domain" description="CBS" evidence="12">
    <location>
        <begin position="626"/>
        <end position="684"/>
    </location>
</feature>
<keyword evidence="8 11" id="KW-0472">Membrane</keyword>
<evidence type="ECO:0000256" key="2">
    <source>
        <dbReference type="ARBA" id="ARBA00022448"/>
    </source>
</evidence>
<dbReference type="Pfam" id="PF00654">
    <property type="entry name" value="Voltage_CLC"/>
    <property type="match status" value="1"/>
</dbReference>
<dbReference type="InterPro" id="IPR014743">
    <property type="entry name" value="Cl-channel_core"/>
</dbReference>
<feature type="transmembrane region" description="Helical" evidence="11">
    <location>
        <begin position="570"/>
        <end position="589"/>
    </location>
</feature>
<feature type="region of interest" description="Disordered" evidence="10">
    <location>
        <begin position="770"/>
        <end position="846"/>
    </location>
</feature>
<feature type="transmembrane region" description="Helical" evidence="11">
    <location>
        <begin position="415"/>
        <end position="434"/>
    </location>
</feature>
<keyword evidence="4" id="KW-0677">Repeat</keyword>
<proteinExistence type="predicted"/>
<evidence type="ECO:0000256" key="9">
    <source>
        <dbReference type="ARBA" id="ARBA00023214"/>
    </source>
</evidence>
<evidence type="ECO:0000256" key="7">
    <source>
        <dbReference type="ARBA" id="ARBA00023122"/>
    </source>
</evidence>